<comment type="caution">
    <text evidence="1">The sequence shown here is derived from an EMBL/GenBank/DDBJ whole genome shotgun (WGS) entry which is preliminary data.</text>
</comment>
<proteinExistence type="predicted"/>
<evidence type="ECO:0000313" key="1">
    <source>
        <dbReference type="EMBL" id="CAG9954373.1"/>
    </source>
</evidence>
<reference evidence="1" key="1">
    <citation type="submission" date="2020-04" db="EMBL/GenBank/DDBJ databases">
        <authorList>
            <person name="Broberg M."/>
        </authorList>
    </citation>
    <scope>NUCLEOTIDE SEQUENCE</scope>
</reference>
<evidence type="ECO:0000313" key="2">
    <source>
        <dbReference type="Proteomes" id="UP000836387"/>
    </source>
</evidence>
<gene>
    <name evidence="1" type="ORF">CRV2_00016738</name>
</gene>
<accession>A0ACA9UMU2</accession>
<dbReference type="Proteomes" id="UP000836387">
    <property type="component" value="Unassembled WGS sequence"/>
</dbReference>
<name>A0ACA9UMU2_BIOOC</name>
<reference evidence="1" key="2">
    <citation type="submission" date="2021-10" db="EMBL/GenBank/DDBJ databases">
        <authorList>
            <person name="Piombo E."/>
        </authorList>
    </citation>
    <scope>NUCLEOTIDE SEQUENCE</scope>
</reference>
<protein>
    <submittedName>
        <fullName evidence="1">Uncharacterized protein</fullName>
    </submittedName>
</protein>
<sequence length="122" mass="13604">MVFEWKSEAHFHRVPKLTPGPANVYFGDVFTSSTPGAANPLTGSMFFLDYSEHNDPVPKYDYDETGVVLKGILQGELHIKDENGNEAKLQPGDTFFVHRGSTITFSTPRYAIAYKSAARHSH</sequence>
<keyword evidence="2" id="KW-1185">Reference proteome</keyword>
<organism evidence="1 2">
    <name type="scientific">Clonostachys rosea f. rosea IK726</name>
    <dbReference type="NCBI Taxonomy" id="1349383"/>
    <lineage>
        <taxon>Eukaryota</taxon>
        <taxon>Fungi</taxon>
        <taxon>Dikarya</taxon>
        <taxon>Ascomycota</taxon>
        <taxon>Pezizomycotina</taxon>
        <taxon>Sordariomycetes</taxon>
        <taxon>Hypocreomycetidae</taxon>
        <taxon>Hypocreales</taxon>
        <taxon>Bionectriaceae</taxon>
        <taxon>Clonostachys</taxon>
    </lineage>
</organism>
<dbReference type="EMBL" id="CADEHS020000569">
    <property type="protein sequence ID" value="CAG9954373.1"/>
    <property type="molecule type" value="Genomic_DNA"/>
</dbReference>